<dbReference type="RefSeq" id="XP_069231842.1">
    <property type="nucleotide sequence ID" value="XM_069371198.1"/>
</dbReference>
<keyword evidence="3" id="KW-1185">Reference proteome</keyword>
<organism evidence="2 3">
    <name type="scientific">Cladosporium halotolerans</name>
    <dbReference type="NCBI Taxonomy" id="1052096"/>
    <lineage>
        <taxon>Eukaryota</taxon>
        <taxon>Fungi</taxon>
        <taxon>Dikarya</taxon>
        <taxon>Ascomycota</taxon>
        <taxon>Pezizomycotina</taxon>
        <taxon>Dothideomycetes</taxon>
        <taxon>Dothideomycetidae</taxon>
        <taxon>Cladosporiales</taxon>
        <taxon>Cladosporiaceae</taxon>
        <taxon>Cladosporium</taxon>
    </lineage>
</organism>
<dbReference type="Pfam" id="PF00004">
    <property type="entry name" value="AAA"/>
    <property type="match status" value="1"/>
</dbReference>
<evidence type="ECO:0000313" key="3">
    <source>
        <dbReference type="Proteomes" id="UP000803884"/>
    </source>
</evidence>
<dbReference type="InterPro" id="IPR003959">
    <property type="entry name" value="ATPase_AAA_core"/>
</dbReference>
<sequence>MPSEPDRLVAKYVVQLPEQIAEDETEEEKEAAEVPAPISYRSEFRQQGQTIYTFNTEKPVSEFAKSVGDIASVFEVVTEFDCDRSEMTYMESAKPVFYIGSLQGRRRLDIRSPAIVRALQKVVTYWPGCDLSTEVVQVGEPYRLLVHHSKELQQYQERSSALVEKCVNEINANEHLSLLKDYLTQNIMPEIELELERSSRGFATFEYLWLLLKPGTEVVVKAVESARSFIPYRCGRVVKSVEGGPGEYKGGKVRSWEIKLYFLCNTGSTLEIVNEIRMIEAFEGEREVTSLDIVPANWPGHLVDGKPWTSILQEQGRKTFALATPQCAQHTGKASEFPHDELDGLVMIDMKAFYAQCPEKRPKGEPLEQQTSGIPHCDCPTCIKRSEKRPESHLHSYTHIKIGKSTLMDHQAFIYSTSIFGFHFRTRSWEHIDVANLTPAQFQTDILDTSLVMKAQRTNMLKALSKKYMRSADEVSMQRAEFWSADFIEGKGKSQIILLHGRPGVGKTYTAECIAEYTRRPLLTLTSADIGTSSEYVEDNLMFHFTQARDWGAIVLIDEADIYMERRSNNDLDRNGLVAGFLRALETFEGMLFLTTNRVGAFDDDFTSRIHVKLYYPPLQNDDRQKIWETFIKKLSRERMKSIRVTVGAKEYIKGPAIRNLDLNGREIRNAFQTAVALAEHEQVLDEEGTICVQEHHIEQVADMTREFQVYLDELHEGNEGKRAKRVFERSDQAVDASGGAEGKRT</sequence>
<dbReference type="PANTHER" id="PTHR46411">
    <property type="entry name" value="FAMILY ATPASE, PUTATIVE-RELATED"/>
    <property type="match status" value="1"/>
</dbReference>
<reference evidence="2 3" key="1">
    <citation type="journal article" date="2020" name="Microbiol. Resour. Announc.">
        <title>Draft Genome Sequence of a Cladosporium Species Isolated from the Mesophotic Ascidian Didemnum maculosum.</title>
        <authorList>
            <person name="Gioti A."/>
            <person name="Siaperas R."/>
            <person name="Nikolaivits E."/>
            <person name="Le Goff G."/>
            <person name="Ouazzani J."/>
            <person name="Kotoulas G."/>
            <person name="Topakas E."/>
        </authorList>
    </citation>
    <scope>NUCLEOTIDE SEQUENCE [LARGE SCALE GENOMIC DNA]</scope>
    <source>
        <strain evidence="2 3">TM138-S3</strain>
    </source>
</reference>
<dbReference type="GO" id="GO:0016887">
    <property type="term" value="F:ATP hydrolysis activity"/>
    <property type="evidence" value="ECO:0007669"/>
    <property type="project" value="InterPro"/>
</dbReference>
<dbReference type="Gene3D" id="3.40.50.300">
    <property type="entry name" value="P-loop containing nucleotide triphosphate hydrolases"/>
    <property type="match status" value="1"/>
</dbReference>
<dbReference type="InterPro" id="IPR056599">
    <property type="entry name" value="AAA_lid_fung"/>
</dbReference>
<dbReference type="PANTHER" id="PTHR46411:SF4">
    <property type="entry name" value="AAA+ ATPASE DOMAIN-CONTAINING PROTEIN"/>
    <property type="match status" value="1"/>
</dbReference>
<dbReference type="SMART" id="SM00382">
    <property type="entry name" value="AAA"/>
    <property type="match status" value="1"/>
</dbReference>
<dbReference type="SUPFAM" id="SSF52540">
    <property type="entry name" value="P-loop containing nucleoside triphosphate hydrolases"/>
    <property type="match status" value="1"/>
</dbReference>
<proteinExistence type="predicted"/>
<dbReference type="Proteomes" id="UP000803884">
    <property type="component" value="Unassembled WGS sequence"/>
</dbReference>
<feature type="domain" description="AAA+ ATPase" evidence="1">
    <location>
        <begin position="493"/>
        <end position="618"/>
    </location>
</feature>
<name>A0AB34KXD2_9PEZI</name>
<dbReference type="CDD" id="cd19481">
    <property type="entry name" value="RecA-like_protease"/>
    <property type="match status" value="1"/>
</dbReference>
<dbReference type="Pfam" id="PF23232">
    <property type="entry name" value="AAA_lid_13"/>
    <property type="match status" value="1"/>
</dbReference>
<accession>A0AB34KXD2</accession>
<protein>
    <recommendedName>
        <fullName evidence="1">AAA+ ATPase domain-containing protein</fullName>
    </recommendedName>
</protein>
<dbReference type="Pfam" id="PF22942">
    <property type="entry name" value="DUF7025"/>
    <property type="match status" value="1"/>
</dbReference>
<dbReference type="InterPro" id="IPR027417">
    <property type="entry name" value="P-loop_NTPase"/>
</dbReference>
<evidence type="ECO:0000259" key="1">
    <source>
        <dbReference type="SMART" id="SM00382"/>
    </source>
</evidence>
<evidence type="ECO:0000313" key="2">
    <source>
        <dbReference type="EMBL" id="KAL1588737.1"/>
    </source>
</evidence>
<dbReference type="AlphaFoldDB" id="A0AB34KXD2"/>
<dbReference type="EMBL" id="JAAQHG020000006">
    <property type="protein sequence ID" value="KAL1588737.1"/>
    <property type="molecule type" value="Genomic_DNA"/>
</dbReference>
<dbReference type="InterPro" id="IPR003593">
    <property type="entry name" value="AAA+_ATPase"/>
</dbReference>
<dbReference type="GO" id="GO:0005524">
    <property type="term" value="F:ATP binding"/>
    <property type="evidence" value="ECO:0007669"/>
    <property type="project" value="InterPro"/>
</dbReference>
<comment type="caution">
    <text evidence="2">The sequence shown here is derived from an EMBL/GenBank/DDBJ whole genome shotgun (WGS) entry which is preliminary data.</text>
</comment>
<gene>
    <name evidence="2" type="ORF">WHR41_02592</name>
</gene>
<dbReference type="InterPro" id="IPR054289">
    <property type="entry name" value="DUF7025"/>
</dbReference>
<dbReference type="GeneID" id="96004036"/>